<dbReference type="EMBL" id="CM031829">
    <property type="protein sequence ID" value="KAG6713933.1"/>
    <property type="molecule type" value="Genomic_DNA"/>
</dbReference>
<evidence type="ECO:0000256" key="5">
    <source>
        <dbReference type="RuleBase" id="RU003682"/>
    </source>
</evidence>
<keyword evidence="4 5" id="KW-0408">Iron</keyword>
<dbReference type="FunFam" id="2.60.120.330:FF:000079">
    <property type="entry name" value="Protein SRG1"/>
    <property type="match status" value="1"/>
</dbReference>
<comment type="similarity">
    <text evidence="1 5">Belongs to the iron/ascorbate-dependent oxidoreductase family.</text>
</comment>
<dbReference type="InterPro" id="IPR005123">
    <property type="entry name" value="Oxoglu/Fe-dep_dioxygenase_dom"/>
</dbReference>
<dbReference type="GO" id="GO:0031418">
    <property type="term" value="F:L-ascorbic acid binding"/>
    <property type="evidence" value="ECO:0007669"/>
    <property type="project" value="UniProtKB-KW"/>
</dbReference>
<organism evidence="7 8">
    <name type="scientific">Carya illinoinensis</name>
    <name type="common">Pecan</name>
    <dbReference type="NCBI Taxonomy" id="32201"/>
    <lineage>
        <taxon>Eukaryota</taxon>
        <taxon>Viridiplantae</taxon>
        <taxon>Streptophyta</taxon>
        <taxon>Embryophyta</taxon>
        <taxon>Tracheophyta</taxon>
        <taxon>Spermatophyta</taxon>
        <taxon>Magnoliopsida</taxon>
        <taxon>eudicotyledons</taxon>
        <taxon>Gunneridae</taxon>
        <taxon>Pentapetalae</taxon>
        <taxon>rosids</taxon>
        <taxon>fabids</taxon>
        <taxon>Fagales</taxon>
        <taxon>Juglandaceae</taxon>
        <taxon>Carya</taxon>
    </lineage>
</organism>
<evidence type="ECO:0000313" key="8">
    <source>
        <dbReference type="Proteomes" id="UP000811246"/>
    </source>
</evidence>
<evidence type="ECO:0000256" key="4">
    <source>
        <dbReference type="ARBA" id="ARBA00023004"/>
    </source>
</evidence>
<keyword evidence="5" id="KW-0560">Oxidoreductase</keyword>
<dbReference type="InterPro" id="IPR044861">
    <property type="entry name" value="IPNS-like_FE2OG_OXY"/>
</dbReference>
<protein>
    <recommendedName>
        <fullName evidence="6">Fe2OG dioxygenase domain-containing protein</fullName>
    </recommendedName>
</protein>
<dbReference type="Proteomes" id="UP000811246">
    <property type="component" value="Chromosome 5"/>
</dbReference>
<comment type="caution">
    <text evidence="7">The sequence shown here is derived from an EMBL/GenBank/DDBJ whole genome shotgun (WGS) entry which is preliminary data.</text>
</comment>
<dbReference type="InterPro" id="IPR050295">
    <property type="entry name" value="Plant_2OG-oxidoreductases"/>
</dbReference>
<dbReference type="Pfam" id="PF14226">
    <property type="entry name" value="DIOX_N"/>
    <property type="match status" value="1"/>
</dbReference>
<keyword evidence="2 5" id="KW-0479">Metal-binding</keyword>
<keyword evidence="3" id="KW-0847">Vitamin C</keyword>
<evidence type="ECO:0000256" key="3">
    <source>
        <dbReference type="ARBA" id="ARBA00022896"/>
    </source>
</evidence>
<accession>A0A922JN43</accession>
<sequence>MQSFQMANSAIPLSLTSKFILPEDKRPQLAQISSLASVPVIDLNDNGNKNGHYLLVQKISQACEDYGFFQIINHGVPQEVCDRMMSAITDFFELPPEERAEFVTEDHTKQVKVFHYNLKVEGQEKVSMWSETFSHPWHRGEDLAHLLPKNPPKYREAFGEYAKEVRTLITSLFSLISEALGLEKDFLQKRLGDSPTLRTQANYYPPCPNPDLTLGLAIHTDPQALTVLQQSAGVTGLQVLKDGEWVAVDPIPNAFVINLGDQMQVLSNGRFKSVHHRAVTNKTQLRVSSAMFYAPNLDTVIGPIEDLIDEVEHPPIYRSYRYAEFLQEWLRQEGKRRMVKELFQLPK</sequence>
<evidence type="ECO:0000256" key="1">
    <source>
        <dbReference type="ARBA" id="ARBA00008056"/>
    </source>
</evidence>
<dbReference type="GO" id="GO:0046872">
    <property type="term" value="F:metal ion binding"/>
    <property type="evidence" value="ECO:0007669"/>
    <property type="project" value="UniProtKB-KW"/>
</dbReference>
<gene>
    <name evidence="7" type="ORF">I3842_05G177600</name>
</gene>
<name>A0A922JN43_CARIL</name>
<evidence type="ECO:0000313" key="7">
    <source>
        <dbReference type="EMBL" id="KAG6713933.1"/>
    </source>
</evidence>
<evidence type="ECO:0000259" key="6">
    <source>
        <dbReference type="PROSITE" id="PS51471"/>
    </source>
</evidence>
<dbReference type="AlphaFoldDB" id="A0A922JN43"/>
<proteinExistence type="inferred from homology"/>
<reference evidence="7" key="1">
    <citation type="submission" date="2021-01" db="EMBL/GenBank/DDBJ databases">
        <authorList>
            <person name="Lovell J.T."/>
            <person name="Bentley N."/>
            <person name="Bhattarai G."/>
            <person name="Jenkins J.W."/>
            <person name="Sreedasyam A."/>
            <person name="Alarcon Y."/>
            <person name="Bock C."/>
            <person name="Boston L."/>
            <person name="Carlson J."/>
            <person name="Cervantes K."/>
            <person name="Clermont K."/>
            <person name="Krom N."/>
            <person name="Kubenka K."/>
            <person name="Mamidi S."/>
            <person name="Mattison C."/>
            <person name="Monteros M."/>
            <person name="Pisani C."/>
            <person name="Plott C."/>
            <person name="Rajasekar S."/>
            <person name="Rhein H.S."/>
            <person name="Rohla C."/>
            <person name="Song M."/>
            <person name="Hilaire R.S."/>
            <person name="Shu S."/>
            <person name="Wells L."/>
            <person name="Wang X."/>
            <person name="Webber J."/>
            <person name="Heerema R.J."/>
            <person name="Klein P."/>
            <person name="Conner P."/>
            <person name="Grauke L."/>
            <person name="Grimwood J."/>
            <person name="Schmutz J."/>
            <person name="Randall J.J."/>
        </authorList>
    </citation>
    <scope>NUCLEOTIDE SEQUENCE</scope>
    <source>
        <tissue evidence="7">Leaf</tissue>
    </source>
</reference>
<dbReference type="Pfam" id="PF03171">
    <property type="entry name" value="2OG-FeII_Oxy"/>
    <property type="match status" value="1"/>
</dbReference>
<dbReference type="PANTHER" id="PTHR47991">
    <property type="entry name" value="OXOGLUTARATE/IRON-DEPENDENT DIOXYGENASE"/>
    <property type="match status" value="1"/>
</dbReference>
<evidence type="ECO:0000256" key="2">
    <source>
        <dbReference type="ARBA" id="ARBA00022723"/>
    </source>
</evidence>
<dbReference type="InterPro" id="IPR026992">
    <property type="entry name" value="DIOX_N"/>
</dbReference>
<dbReference type="GO" id="GO:0016491">
    <property type="term" value="F:oxidoreductase activity"/>
    <property type="evidence" value="ECO:0007669"/>
    <property type="project" value="UniProtKB-KW"/>
</dbReference>
<feature type="domain" description="Fe2OG dioxygenase" evidence="6">
    <location>
        <begin position="195"/>
        <end position="295"/>
    </location>
</feature>
<dbReference type="PROSITE" id="PS51471">
    <property type="entry name" value="FE2OG_OXY"/>
    <property type="match status" value="1"/>
</dbReference>